<feature type="region of interest" description="Disordered" evidence="1">
    <location>
        <begin position="1"/>
        <end position="20"/>
    </location>
</feature>
<name>A0ABP0JC95_9DINO</name>
<proteinExistence type="predicted"/>
<evidence type="ECO:0000313" key="3">
    <source>
        <dbReference type="Proteomes" id="UP001642464"/>
    </source>
</evidence>
<reference evidence="2 3" key="1">
    <citation type="submission" date="2024-02" db="EMBL/GenBank/DDBJ databases">
        <authorList>
            <person name="Chen Y."/>
            <person name="Shah S."/>
            <person name="Dougan E. K."/>
            <person name="Thang M."/>
            <person name="Chan C."/>
        </authorList>
    </citation>
    <scope>NUCLEOTIDE SEQUENCE [LARGE SCALE GENOMIC DNA]</scope>
</reference>
<feature type="compositionally biased region" description="Low complexity" evidence="1">
    <location>
        <begin position="566"/>
        <end position="577"/>
    </location>
</feature>
<evidence type="ECO:0000313" key="2">
    <source>
        <dbReference type="EMBL" id="CAK9011916.1"/>
    </source>
</evidence>
<accession>A0ABP0JC95</accession>
<comment type="caution">
    <text evidence="2">The sequence shown here is derived from an EMBL/GenBank/DDBJ whole genome shotgun (WGS) entry which is preliminary data.</text>
</comment>
<feature type="compositionally biased region" description="Basic and acidic residues" evidence="1">
    <location>
        <begin position="538"/>
        <end position="551"/>
    </location>
</feature>
<dbReference type="Proteomes" id="UP001642464">
    <property type="component" value="Unassembled WGS sequence"/>
</dbReference>
<organism evidence="2 3">
    <name type="scientific">Durusdinium trenchii</name>
    <dbReference type="NCBI Taxonomy" id="1381693"/>
    <lineage>
        <taxon>Eukaryota</taxon>
        <taxon>Sar</taxon>
        <taxon>Alveolata</taxon>
        <taxon>Dinophyceae</taxon>
        <taxon>Suessiales</taxon>
        <taxon>Symbiodiniaceae</taxon>
        <taxon>Durusdinium</taxon>
    </lineage>
</organism>
<keyword evidence="3" id="KW-1185">Reference proteome</keyword>
<feature type="non-terminal residue" evidence="2">
    <location>
        <position position="598"/>
    </location>
</feature>
<gene>
    <name evidence="2" type="ORF">SCF082_LOCUS11302</name>
</gene>
<feature type="region of interest" description="Disordered" evidence="1">
    <location>
        <begin position="538"/>
        <end position="598"/>
    </location>
</feature>
<evidence type="ECO:0000256" key="1">
    <source>
        <dbReference type="SAM" id="MobiDB-lite"/>
    </source>
</evidence>
<protein>
    <submittedName>
        <fullName evidence="2">DDE-1 domain-containing protein</fullName>
    </submittedName>
</protein>
<dbReference type="EMBL" id="CAXAMM010006670">
    <property type="protein sequence ID" value="CAK9011916.1"/>
    <property type="molecule type" value="Genomic_DNA"/>
</dbReference>
<sequence length="598" mass="66741">MHAAQDLKPKDGFARKKRESEQVWFARVCPFWDGTAKKPRAEYLSQWREHMSDEEKSAFRQKVFSLQYPELPPANEGKDAGCAEQKVEAVPAPSVGGEPLLDIDEGYNVKSLLREFRKISESHSSRLAHPQQRCELYGKFVMLFRKGQVEKSEVSSDFLKPLRMSRNKLQEVLRMVQDKGVPLECPAAFRSGRAPNLQLTDREREDFLNYIDYSASCGRALSVQERALVFLKLEKDGLLKDDDCTTESALARSKASKLAARLSMLRAPPVVARALDNLQELLLSTSIMPKTDKKIIPSEARRVCCSDEKGFSSRADSAFKAVAGRGSHPTGAAPDISWDHVTLLTFLPLCGEPCIGVIIPTKRAHPDFQTAFPNSKIWANPSGSTTHESFCWMLQEYGKRAREVQKIPASDPVVLIADTGGGADMLFVERADELFSAATAKDPAHATPALQVMQQVSPGKSKCQKSGCGQFVQSNWQLCPHCRTPNDKFKQEDFNIHKKGYRSGWRQNPQLQLPPDESLTPKQHAMLNQVDDLYKEMNRRAEKKDSDKATDTGEAAPVPGKACPVKASSAEAPLPEASKSDDEKEYDLNDPEQCIEWM</sequence>